<evidence type="ECO:0000256" key="1">
    <source>
        <dbReference type="ARBA" id="ARBA00022723"/>
    </source>
</evidence>
<reference evidence="4" key="1">
    <citation type="submission" date="2022-12" db="EMBL/GenBank/DDBJ databases">
        <title>Draft genome assemblies for two species of Escallonia (Escalloniales).</title>
        <authorList>
            <person name="Chanderbali A."/>
            <person name="Dervinis C."/>
            <person name="Anghel I."/>
            <person name="Soltis D."/>
            <person name="Soltis P."/>
            <person name="Zapata F."/>
        </authorList>
    </citation>
    <scope>NUCLEOTIDE SEQUENCE</scope>
    <source>
        <strain evidence="4">UCBG64.0493</strain>
        <tissue evidence="4">Leaf</tissue>
    </source>
</reference>
<dbReference type="Gene3D" id="1.10.1280.10">
    <property type="entry name" value="Di-copper center containing domain from catechol oxidase"/>
    <property type="match status" value="1"/>
</dbReference>
<dbReference type="InterPro" id="IPR008922">
    <property type="entry name" value="Di-copper_centre_dom_sf"/>
</dbReference>
<evidence type="ECO:0000313" key="4">
    <source>
        <dbReference type="EMBL" id="KAK3027284.1"/>
    </source>
</evidence>
<evidence type="ECO:0000313" key="5">
    <source>
        <dbReference type="Proteomes" id="UP001188597"/>
    </source>
</evidence>
<dbReference type="InterPro" id="IPR050316">
    <property type="entry name" value="Tyrosinase/Hemocyanin"/>
</dbReference>
<dbReference type="AlphaFoldDB" id="A0AA89B2U6"/>
<dbReference type="InterPro" id="IPR002227">
    <property type="entry name" value="Tyrosinase_Cu-bd"/>
</dbReference>
<evidence type="ECO:0000256" key="2">
    <source>
        <dbReference type="ARBA" id="ARBA00023008"/>
    </source>
</evidence>
<dbReference type="EMBL" id="JAVXUP010000467">
    <property type="protein sequence ID" value="KAK3027284.1"/>
    <property type="molecule type" value="Genomic_DNA"/>
</dbReference>
<dbReference type="Pfam" id="PF00264">
    <property type="entry name" value="Tyrosinase"/>
    <property type="match status" value="1"/>
</dbReference>
<dbReference type="GO" id="GO:0016491">
    <property type="term" value="F:oxidoreductase activity"/>
    <property type="evidence" value="ECO:0007669"/>
    <property type="project" value="InterPro"/>
</dbReference>
<keyword evidence="1" id="KW-0479">Metal-binding</keyword>
<feature type="domain" description="Tyrosinase copper-binding" evidence="3">
    <location>
        <begin position="209"/>
        <end position="226"/>
    </location>
</feature>
<accession>A0AA89B2U6</accession>
<keyword evidence="2" id="KW-0186">Copper</keyword>
<organism evidence="4 5">
    <name type="scientific">Escallonia herrerae</name>
    <dbReference type="NCBI Taxonomy" id="1293975"/>
    <lineage>
        <taxon>Eukaryota</taxon>
        <taxon>Viridiplantae</taxon>
        <taxon>Streptophyta</taxon>
        <taxon>Embryophyta</taxon>
        <taxon>Tracheophyta</taxon>
        <taxon>Spermatophyta</taxon>
        <taxon>Magnoliopsida</taxon>
        <taxon>eudicotyledons</taxon>
        <taxon>Gunneridae</taxon>
        <taxon>Pentapetalae</taxon>
        <taxon>asterids</taxon>
        <taxon>campanulids</taxon>
        <taxon>Escalloniales</taxon>
        <taxon>Escalloniaceae</taxon>
        <taxon>Escallonia</taxon>
    </lineage>
</organism>
<dbReference type="PANTHER" id="PTHR11474:SF76">
    <property type="entry name" value="SHKT DOMAIN-CONTAINING PROTEIN"/>
    <property type="match status" value="1"/>
</dbReference>
<gene>
    <name evidence="4" type="ORF">RJ639_041105</name>
</gene>
<proteinExistence type="predicted"/>
<sequence>MATLPPPATANSPPFAISPSTLRSWSFLAKKPNAFLKSKQHYRFNVSCKAVAGDDLQNPEVSSSTMAETFLGKFDRRNVLLGLGGLYGAANLGGTDPLALAAPVSAPDLTSCAAVPEKLPDNALFSECCPPPTVKYVDYVLPPPSLPMRVRPAAHLVDEEYVAKYAKAIELMKALPDPCSFMQQARIPCAYCNGAYTQVGYPDKELQVHNSWLFFPFHRWYLYFFEKIVGKLIGDPTFGIPFWNYDSPGGMKIPAMFADSASPLYGSLRNAGHQPPTTIDLGYNGTDSQATDLERVTNNLALMYKATVSGGNGAEMFLGGALRAGDDPSSNAGSFENVPHAPVHRWTGDPTQTNGEDMGIFYSAARDPISTATMLMLTAHGRYGNPYEANARTTTTQTG</sequence>
<evidence type="ECO:0000259" key="3">
    <source>
        <dbReference type="PROSITE" id="PS00497"/>
    </source>
</evidence>
<dbReference type="Proteomes" id="UP001188597">
    <property type="component" value="Unassembled WGS sequence"/>
</dbReference>
<dbReference type="GO" id="GO:0046872">
    <property type="term" value="F:metal ion binding"/>
    <property type="evidence" value="ECO:0007669"/>
    <property type="project" value="UniProtKB-KW"/>
</dbReference>
<dbReference type="PANTHER" id="PTHR11474">
    <property type="entry name" value="TYROSINASE FAMILY MEMBER"/>
    <property type="match status" value="1"/>
</dbReference>
<name>A0AA89B2U6_9ASTE</name>
<keyword evidence="5" id="KW-1185">Reference proteome</keyword>
<dbReference type="PRINTS" id="PR00092">
    <property type="entry name" value="TYROSINASE"/>
</dbReference>
<dbReference type="PROSITE" id="PS00497">
    <property type="entry name" value="TYROSINASE_1"/>
    <property type="match status" value="1"/>
</dbReference>
<comment type="caution">
    <text evidence="4">The sequence shown here is derived from an EMBL/GenBank/DDBJ whole genome shotgun (WGS) entry which is preliminary data.</text>
</comment>
<protein>
    <recommendedName>
        <fullName evidence="3">Tyrosinase copper-binding domain-containing protein</fullName>
    </recommendedName>
</protein>
<dbReference type="SUPFAM" id="SSF48056">
    <property type="entry name" value="Di-copper centre-containing domain"/>
    <property type="match status" value="1"/>
</dbReference>